<proteinExistence type="predicted"/>
<comment type="caution">
    <text evidence="1">The sequence shown here is derived from an EMBL/GenBank/DDBJ whole genome shotgun (WGS) entry which is preliminary data.</text>
</comment>
<reference evidence="1" key="1">
    <citation type="submission" date="2023-10" db="EMBL/GenBank/DDBJ databases">
        <authorList>
            <person name="Rodriguez Cubillos JULIANA M."/>
            <person name="De Vega J."/>
        </authorList>
    </citation>
    <scope>NUCLEOTIDE SEQUENCE</scope>
</reference>
<name>A0ACB0JSB3_TRIPR</name>
<protein>
    <submittedName>
        <fullName evidence="1">Uncharacterized protein</fullName>
    </submittedName>
</protein>
<organism evidence="1 2">
    <name type="scientific">Trifolium pratense</name>
    <name type="common">Red clover</name>
    <dbReference type="NCBI Taxonomy" id="57577"/>
    <lineage>
        <taxon>Eukaryota</taxon>
        <taxon>Viridiplantae</taxon>
        <taxon>Streptophyta</taxon>
        <taxon>Embryophyta</taxon>
        <taxon>Tracheophyta</taxon>
        <taxon>Spermatophyta</taxon>
        <taxon>Magnoliopsida</taxon>
        <taxon>eudicotyledons</taxon>
        <taxon>Gunneridae</taxon>
        <taxon>Pentapetalae</taxon>
        <taxon>rosids</taxon>
        <taxon>fabids</taxon>
        <taxon>Fabales</taxon>
        <taxon>Fabaceae</taxon>
        <taxon>Papilionoideae</taxon>
        <taxon>50 kb inversion clade</taxon>
        <taxon>NPAAA clade</taxon>
        <taxon>Hologalegina</taxon>
        <taxon>IRL clade</taxon>
        <taxon>Trifolieae</taxon>
        <taxon>Trifolium</taxon>
    </lineage>
</organism>
<dbReference type="EMBL" id="CASHSV030000109">
    <property type="protein sequence ID" value="CAJ2646652.1"/>
    <property type="molecule type" value="Genomic_DNA"/>
</dbReference>
<evidence type="ECO:0000313" key="2">
    <source>
        <dbReference type="Proteomes" id="UP001177021"/>
    </source>
</evidence>
<evidence type="ECO:0000313" key="1">
    <source>
        <dbReference type="EMBL" id="CAJ2646652.1"/>
    </source>
</evidence>
<accession>A0ACB0JSB3</accession>
<keyword evidence="2" id="KW-1185">Reference proteome</keyword>
<sequence length="504" mass="55085">MAMIGNHSSDNIQSRRVPVSSPWNQVVRGESESVVTVSSSVEIFPSETLPVDDSSSVSESFDNGGDRNDGTGPNGKRPVWNKPSANGVASEVRPVMDAQSWPALSESARGAVKSESSKGLLDGSSVPQSQGMESTPSSSSQKQVGGDNVHVNVNNVAPTRQKPIKHNSSNVSSSGGHTQQSAPQVSIAATGSHNSSSKDHTQRSGFVSNDHSHQRNSFRNRNGGPHQRGDGSNHHNYGNRRDQDWNNRRNFNGRDMHVPPRVSPRIIRPSMPPNSPQFIHPPPLRPYGGHMGFHELAPPVVFVAAPPPPPPLDPLRGVPFVPPMPHHALYYAGPDPQLHSKIVSQIDYYFSNENLVKDIFLRQNMDDQGWVPIKLIAGFKKVKDLTENIQLIIDVIQTSSAVEVQGDRIRRQNDWEKWILPPPVQFTNVQTHRVLNHDVLAEQVHNIALEKTIYDGAGGPVVVPNNAEHKPPFGDLNTPLHLSTSESTGQVGLHGSDHSISMRN</sequence>
<dbReference type="Proteomes" id="UP001177021">
    <property type="component" value="Unassembled WGS sequence"/>
</dbReference>
<gene>
    <name evidence="1" type="ORF">MILVUS5_LOCUS15325</name>
</gene>